<protein>
    <submittedName>
        <fullName evidence="6">HI0933 family protein</fullName>
    </submittedName>
</protein>
<dbReference type="EMBL" id="CP002582">
    <property type="protein sequence ID" value="ADZ83876.1"/>
    <property type="molecule type" value="Genomic_DNA"/>
</dbReference>
<dbReference type="SUPFAM" id="SSF51905">
    <property type="entry name" value="FAD/NAD(P)-binding domain"/>
    <property type="match status" value="1"/>
</dbReference>
<dbReference type="Pfam" id="PF22780">
    <property type="entry name" value="HI0933_like_1st"/>
    <property type="match status" value="1"/>
</dbReference>
<dbReference type="AlphaFoldDB" id="F2JR18"/>
<evidence type="ECO:0000259" key="4">
    <source>
        <dbReference type="Pfam" id="PF03486"/>
    </source>
</evidence>
<dbReference type="RefSeq" id="WP_013657170.1">
    <property type="nucleotide sequence ID" value="NC_015275.1"/>
</dbReference>
<feature type="domain" description="RsdA/BaiN/AoA(So)-like Rossmann fold-like" evidence="4">
    <location>
        <begin position="4"/>
        <end position="402"/>
    </location>
</feature>
<dbReference type="Gene3D" id="2.40.30.10">
    <property type="entry name" value="Translation factors"/>
    <property type="match status" value="1"/>
</dbReference>
<accession>F2JR18</accession>
<evidence type="ECO:0000256" key="3">
    <source>
        <dbReference type="ARBA" id="ARBA00022827"/>
    </source>
</evidence>
<dbReference type="Proteomes" id="UP000008467">
    <property type="component" value="Chromosome"/>
</dbReference>
<dbReference type="InterPro" id="IPR023166">
    <property type="entry name" value="BaiN-like_dom_sf"/>
</dbReference>
<evidence type="ECO:0000256" key="1">
    <source>
        <dbReference type="ARBA" id="ARBA00001974"/>
    </source>
</evidence>
<evidence type="ECO:0000313" key="7">
    <source>
        <dbReference type="Proteomes" id="UP000008467"/>
    </source>
</evidence>
<feature type="domain" description="RsdA/BaiN/AoA(So)-like insert" evidence="5">
    <location>
        <begin position="191"/>
        <end position="349"/>
    </location>
</feature>
<name>F2JR18_CELLD</name>
<sequence length="409" mass="45505">MHYNTIIVGGGPAGLFTAQALAKKQKRVLLLERNKGAGKKLLISGAGQCNFTHAGDIEDFFNCYDDKAKFLKKALLAFDNKKTMRFFEEAGVAYTVFPNNKVFPKSMKSVDILNALLVQCQKSNVEMIYNELVNQISVYDKVFTVETATGKRYFSDQVVIATGGKSYAHMGSDGTGYLLAKHLGHRIIEPRPALTDVRLDENTFKVLSGVSVKQIEVTIWREQKKIQNYVGDLLFTHKGLSGPAIINSSRWMKSGDALQVNFLYPKSYENIKAYFASEVAKRGKEEIITFLKQFELPRTLYQALCQRISLDEHTTCAELSKKQREALVDQLTRCPFTIASLGGFHIAMVTAGGVHLKEVNPTTMESRKQKGLYFVGEVLDIDGDTGGYNIQAAFSTAALCADSIMQNKK</sequence>
<dbReference type="Gene3D" id="3.50.50.60">
    <property type="entry name" value="FAD/NAD(P)-binding domain"/>
    <property type="match status" value="1"/>
</dbReference>
<keyword evidence="7" id="KW-1185">Reference proteome</keyword>
<dbReference type="Gene3D" id="1.10.8.260">
    <property type="entry name" value="HI0933 insert domain-like"/>
    <property type="match status" value="1"/>
</dbReference>
<keyword evidence="2" id="KW-0285">Flavoprotein</keyword>
<evidence type="ECO:0000256" key="2">
    <source>
        <dbReference type="ARBA" id="ARBA00022630"/>
    </source>
</evidence>
<dbReference type="InterPro" id="IPR004792">
    <property type="entry name" value="BaiN-like"/>
</dbReference>
<keyword evidence="3" id="KW-0274">FAD</keyword>
<dbReference type="InterPro" id="IPR036188">
    <property type="entry name" value="FAD/NAD-bd_sf"/>
</dbReference>
<evidence type="ECO:0000313" key="6">
    <source>
        <dbReference type="EMBL" id="ADZ83876.1"/>
    </source>
</evidence>
<dbReference type="HOGENOM" id="CLU_025174_3_1_9"/>
<evidence type="ECO:0000259" key="5">
    <source>
        <dbReference type="Pfam" id="PF22780"/>
    </source>
</evidence>
<dbReference type="Pfam" id="PF03486">
    <property type="entry name" value="HI0933_like"/>
    <property type="match status" value="1"/>
</dbReference>
<reference evidence="6 7" key="1">
    <citation type="journal article" date="2011" name="J. Bacteriol.">
        <title>Complete genome sequence of the cellulose-degrading bacterium Cellulosilyticum lentocellum.</title>
        <authorList>
            <consortium name="US DOE Joint Genome Institute"/>
            <person name="Miller D.A."/>
            <person name="Suen G."/>
            <person name="Bruce D."/>
            <person name="Copeland A."/>
            <person name="Cheng J.F."/>
            <person name="Detter C."/>
            <person name="Goodwin L.A."/>
            <person name="Han C.S."/>
            <person name="Hauser L.J."/>
            <person name="Land M.L."/>
            <person name="Lapidus A."/>
            <person name="Lucas S."/>
            <person name="Meincke L."/>
            <person name="Pitluck S."/>
            <person name="Tapia R."/>
            <person name="Teshima H."/>
            <person name="Woyke T."/>
            <person name="Fox B.G."/>
            <person name="Angert E.R."/>
            <person name="Currie C.R."/>
        </authorList>
    </citation>
    <scope>NUCLEOTIDE SEQUENCE [LARGE SCALE GENOMIC DNA]</scope>
    <source>
        <strain evidence="7">ATCC 49066 / DSM 5427 / NCIMB 11756 / RHM5</strain>
    </source>
</reference>
<dbReference type="SUPFAM" id="SSF160996">
    <property type="entry name" value="HI0933 insert domain-like"/>
    <property type="match status" value="1"/>
</dbReference>
<dbReference type="NCBIfam" id="TIGR00275">
    <property type="entry name" value="aminoacetone oxidase family FAD-binding enzyme"/>
    <property type="match status" value="1"/>
</dbReference>
<dbReference type="InterPro" id="IPR055178">
    <property type="entry name" value="RsdA/BaiN/AoA(So)-like_dom"/>
</dbReference>
<dbReference type="InterPro" id="IPR057661">
    <property type="entry name" value="RsdA/BaiN/AoA(So)_Rossmann"/>
</dbReference>
<gene>
    <name evidence="6" type="ordered locus">Clole_2162</name>
</gene>
<dbReference type="KEGG" id="cle:Clole_2162"/>
<dbReference type="PANTHER" id="PTHR42887">
    <property type="entry name" value="OS12G0638800 PROTEIN"/>
    <property type="match status" value="1"/>
</dbReference>
<dbReference type="eggNOG" id="COG2081">
    <property type="taxonomic scope" value="Bacteria"/>
</dbReference>
<dbReference type="PANTHER" id="PTHR42887:SF2">
    <property type="entry name" value="OS12G0638800 PROTEIN"/>
    <property type="match status" value="1"/>
</dbReference>
<organism evidence="6 7">
    <name type="scientific">Cellulosilyticum lentocellum (strain ATCC 49066 / DSM 5427 / NCIMB 11756 / RHM5)</name>
    <name type="common">Clostridium lentocellum</name>
    <dbReference type="NCBI Taxonomy" id="642492"/>
    <lineage>
        <taxon>Bacteria</taxon>
        <taxon>Bacillati</taxon>
        <taxon>Bacillota</taxon>
        <taxon>Clostridia</taxon>
        <taxon>Lachnospirales</taxon>
        <taxon>Cellulosilyticaceae</taxon>
        <taxon>Cellulosilyticum</taxon>
    </lineage>
</organism>
<proteinExistence type="predicted"/>
<comment type="cofactor">
    <cofactor evidence="1">
        <name>FAD</name>
        <dbReference type="ChEBI" id="CHEBI:57692"/>
    </cofactor>
</comment>